<keyword evidence="3 7" id="KW-1133">Transmembrane helix</keyword>
<dbReference type="InterPro" id="IPR008253">
    <property type="entry name" value="Marvel"/>
</dbReference>
<evidence type="ECO:0000256" key="3">
    <source>
        <dbReference type="ARBA" id="ARBA00022989"/>
    </source>
</evidence>
<feature type="compositionally biased region" description="Basic and acidic residues" evidence="6">
    <location>
        <begin position="69"/>
        <end position="81"/>
    </location>
</feature>
<evidence type="ECO:0000256" key="2">
    <source>
        <dbReference type="ARBA" id="ARBA00022692"/>
    </source>
</evidence>
<dbReference type="Pfam" id="PF01284">
    <property type="entry name" value="MARVEL"/>
    <property type="match status" value="1"/>
</dbReference>
<feature type="region of interest" description="Disordered" evidence="6">
    <location>
        <begin position="1"/>
        <end position="81"/>
    </location>
</feature>
<dbReference type="InterPro" id="IPR013295">
    <property type="entry name" value="MAL"/>
</dbReference>
<proteinExistence type="predicted"/>
<evidence type="ECO:0000256" key="1">
    <source>
        <dbReference type="ARBA" id="ARBA00004141"/>
    </source>
</evidence>
<protein>
    <recommendedName>
        <fullName evidence="8">MARVEL domain-containing protein</fullName>
    </recommendedName>
</protein>
<evidence type="ECO:0000256" key="7">
    <source>
        <dbReference type="SAM" id="Phobius"/>
    </source>
</evidence>
<comment type="subcellular location">
    <subcellularLocation>
        <location evidence="1">Membrane</location>
        <topology evidence="1">Multi-pass membrane protein</topology>
    </subcellularLocation>
</comment>
<dbReference type="GO" id="GO:0005737">
    <property type="term" value="C:cytoplasm"/>
    <property type="evidence" value="ECO:0000318"/>
    <property type="project" value="GO_Central"/>
</dbReference>
<keyword evidence="2 5" id="KW-0812">Transmembrane</keyword>
<dbReference type="PROSITE" id="PS51225">
    <property type="entry name" value="MARVEL"/>
    <property type="match status" value="1"/>
</dbReference>
<dbReference type="ExpressionAtlas" id="A0A3Q2LLR0">
    <property type="expression patterns" value="baseline"/>
</dbReference>
<keyword evidence="10" id="KW-1185">Reference proteome</keyword>
<dbReference type="PANTHER" id="PTHR15176:SF1">
    <property type="entry name" value="NEPHROCYSTIN-1"/>
    <property type="match status" value="1"/>
</dbReference>
<dbReference type="PRINTS" id="PR01884">
    <property type="entry name" value="MALPROTEIN"/>
</dbReference>
<evidence type="ECO:0000313" key="9">
    <source>
        <dbReference type="Ensembl" id="ENSECAP00000042586.3"/>
    </source>
</evidence>
<organism evidence="9 10">
    <name type="scientific">Equus caballus</name>
    <name type="common">Horse</name>
    <dbReference type="NCBI Taxonomy" id="9796"/>
    <lineage>
        <taxon>Eukaryota</taxon>
        <taxon>Metazoa</taxon>
        <taxon>Chordata</taxon>
        <taxon>Craniata</taxon>
        <taxon>Vertebrata</taxon>
        <taxon>Euteleostomi</taxon>
        <taxon>Mammalia</taxon>
        <taxon>Eutheria</taxon>
        <taxon>Laurasiatheria</taxon>
        <taxon>Perissodactyla</taxon>
        <taxon>Equidae</taxon>
        <taxon>Equus</taxon>
    </lineage>
</organism>
<evidence type="ECO:0000256" key="5">
    <source>
        <dbReference type="PROSITE-ProRule" id="PRU00581"/>
    </source>
</evidence>
<feature type="domain" description="MARVEL" evidence="8">
    <location>
        <begin position="113"/>
        <end position="234"/>
    </location>
</feature>
<dbReference type="Ensembl" id="ENSECAT00000043089.3">
    <property type="protein sequence ID" value="ENSECAP00000042586.3"/>
    <property type="gene ID" value="ENSECAG00000036352.3"/>
</dbReference>
<dbReference type="InterPro" id="IPR039687">
    <property type="entry name" value="NPHP1"/>
</dbReference>
<evidence type="ECO:0000256" key="6">
    <source>
        <dbReference type="SAM" id="MobiDB-lite"/>
    </source>
</evidence>
<reference evidence="9" key="3">
    <citation type="submission" date="2025-09" db="UniProtKB">
        <authorList>
            <consortium name="Ensembl"/>
        </authorList>
    </citation>
    <scope>IDENTIFICATION</scope>
    <source>
        <strain evidence="9">Thoroughbred</strain>
    </source>
</reference>
<gene>
    <name evidence="9" type="primary">LOC102147863</name>
</gene>
<evidence type="ECO:0000256" key="4">
    <source>
        <dbReference type="ARBA" id="ARBA00023136"/>
    </source>
</evidence>
<dbReference type="AlphaFoldDB" id="A0A3Q2LLR0"/>
<feature type="transmembrane region" description="Helical" evidence="7">
    <location>
        <begin position="148"/>
        <end position="172"/>
    </location>
</feature>
<evidence type="ECO:0000259" key="8">
    <source>
        <dbReference type="PROSITE" id="PS51225"/>
    </source>
</evidence>
<dbReference type="Bgee" id="ENSECAG00000036352">
    <property type="expression patterns" value="Expressed in bone marrow and 21 other cell types or tissues"/>
</dbReference>
<sequence length="329" mass="35824">MAPGGGRRSRVPVPGRQARCVPSDGSGRRPRHFGGSLGARRAGSDGAGRAAWAPPSWVPGASALNPPRARGDRAAGLREQVSDHRRARALRPVPRPRQHASMDDGPLPSGIKVFTTCPDLLFSLEFVFGGLVWILIASSLVPLPLLQGWVMFVSVFCFVGTTALLFLYLIGAHGGETSWVSLDAAYHSVAALFYLSAAILEALAMILMEDKVTYEHYLENIFAASSWAEKESTLKRSEKRDKELLKAALVLVYHDCALPLLQSTLLPPFRWAEGEAEAARWKVIADFLTETRENGGALHALLSPDGLHDPFDVSEQTYDFLGEIRKNAA</sequence>
<name>A0A3Q2LLR0_HORSE</name>
<reference evidence="9" key="2">
    <citation type="submission" date="2025-08" db="UniProtKB">
        <authorList>
            <consortium name="Ensembl"/>
        </authorList>
    </citation>
    <scope>IDENTIFICATION</scope>
    <source>
        <strain evidence="9">Thoroughbred</strain>
    </source>
</reference>
<reference evidence="9 10" key="1">
    <citation type="journal article" date="2009" name="Science">
        <title>Genome sequence, comparative analysis, and population genetics of the domestic horse.</title>
        <authorList>
            <consortium name="Broad Institute Genome Sequencing Platform"/>
            <consortium name="Broad Institute Whole Genome Assembly Team"/>
            <person name="Wade C.M."/>
            <person name="Giulotto E."/>
            <person name="Sigurdsson S."/>
            <person name="Zoli M."/>
            <person name="Gnerre S."/>
            <person name="Imsland F."/>
            <person name="Lear T.L."/>
            <person name="Adelson D.L."/>
            <person name="Bailey E."/>
            <person name="Bellone R.R."/>
            <person name="Bloecker H."/>
            <person name="Distl O."/>
            <person name="Edgar R.C."/>
            <person name="Garber M."/>
            <person name="Leeb T."/>
            <person name="Mauceli E."/>
            <person name="MacLeod J.N."/>
            <person name="Penedo M.C.T."/>
            <person name="Raison J.M."/>
            <person name="Sharpe T."/>
            <person name="Vogel J."/>
            <person name="Andersson L."/>
            <person name="Antczak D.F."/>
            <person name="Biagi T."/>
            <person name="Binns M.M."/>
            <person name="Chowdhary B.P."/>
            <person name="Coleman S.J."/>
            <person name="Della Valle G."/>
            <person name="Fryc S."/>
            <person name="Guerin G."/>
            <person name="Hasegawa T."/>
            <person name="Hill E.W."/>
            <person name="Jurka J."/>
            <person name="Kiialainen A."/>
            <person name="Lindgren G."/>
            <person name="Liu J."/>
            <person name="Magnani E."/>
            <person name="Mickelson J.R."/>
            <person name="Murray J."/>
            <person name="Nergadze S.G."/>
            <person name="Onofrio R."/>
            <person name="Pedroni S."/>
            <person name="Piras M.F."/>
            <person name="Raudsepp T."/>
            <person name="Rocchi M."/>
            <person name="Roeed K.H."/>
            <person name="Ryder O.A."/>
            <person name="Searle S."/>
            <person name="Skow L."/>
            <person name="Swinburne J.E."/>
            <person name="Syvaenen A.C."/>
            <person name="Tozaki T."/>
            <person name="Valberg S.J."/>
            <person name="Vaudin M."/>
            <person name="White J.R."/>
            <person name="Zody M.C."/>
            <person name="Lander E.S."/>
            <person name="Lindblad-Toh K."/>
        </authorList>
    </citation>
    <scope>NUCLEOTIDE SEQUENCE [LARGE SCALE GENOMIC DNA]</scope>
    <source>
        <strain evidence="9 10">Thoroughbred</strain>
    </source>
</reference>
<evidence type="ECO:0000313" key="10">
    <source>
        <dbReference type="Proteomes" id="UP000002281"/>
    </source>
</evidence>
<dbReference type="GO" id="GO:0090251">
    <property type="term" value="P:protein localization involved in establishment of planar polarity"/>
    <property type="evidence" value="ECO:0000318"/>
    <property type="project" value="GO_Central"/>
</dbReference>
<dbReference type="GO" id="GO:0005929">
    <property type="term" value="C:cilium"/>
    <property type="evidence" value="ECO:0000318"/>
    <property type="project" value="GO_Central"/>
</dbReference>
<accession>A0A3Q2LLR0</accession>
<feature type="transmembrane region" description="Helical" evidence="7">
    <location>
        <begin position="120"/>
        <end position="141"/>
    </location>
</feature>
<keyword evidence="4 5" id="KW-0472">Membrane</keyword>
<dbReference type="PANTHER" id="PTHR15176">
    <property type="entry name" value="NEPHROCYSTIN"/>
    <property type="match status" value="1"/>
</dbReference>
<dbReference type="GeneTree" id="ENSGT00940000154987"/>
<dbReference type="GO" id="GO:0016020">
    <property type="term" value="C:membrane"/>
    <property type="evidence" value="ECO:0007669"/>
    <property type="project" value="UniProtKB-SubCell"/>
</dbReference>
<feature type="transmembrane region" description="Helical" evidence="7">
    <location>
        <begin position="184"/>
        <end position="207"/>
    </location>
</feature>
<dbReference type="Proteomes" id="UP000002281">
    <property type="component" value="Chromosome 15"/>
</dbReference>